<organism evidence="2 3">
    <name type="scientific">Motilimonas pumila</name>
    <dbReference type="NCBI Taxonomy" id="2303987"/>
    <lineage>
        <taxon>Bacteria</taxon>
        <taxon>Pseudomonadati</taxon>
        <taxon>Pseudomonadota</taxon>
        <taxon>Gammaproteobacteria</taxon>
        <taxon>Alteromonadales</taxon>
        <taxon>Alteromonadales genera incertae sedis</taxon>
        <taxon>Motilimonas</taxon>
    </lineage>
</organism>
<protein>
    <submittedName>
        <fullName evidence="2">Uncharacterized protein</fullName>
    </submittedName>
</protein>
<evidence type="ECO:0000256" key="1">
    <source>
        <dbReference type="SAM" id="Phobius"/>
    </source>
</evidence>
<comment type="caution">
    <text evidence="2">The sequence shown here is derived from an EMBL/GenBank/DDBJ whole genome shotgun (WGS) entry which is preliminary data.</text>
</comment>
<feature type="transmembrane region" description="Helical" evidence="1">
    <location>
        <begin position="67"/>
        <end position="88"/>
    </location>
</feature>
<proteinExistence type="predicted"/>
<keyword evidence="1" id="KW-1133">Transmembrane helix</keyword>
<dbReference type="AlphaFoldDB" id="A0A418YEJ8"/>
<evidence type="ECO:0000313" key="2">
    <source>
        <dbReference type="EMBL" id="RJG47549.1"/>
    </source>
</evidence>
<gene>
    <name evidence="2" type="ORF">D1Z90_10445</name>
</gene>
<reference evidence="2 3" key="2">
    <citation type="submission" date="2019-01" db="EMBL/GenBank/DDBJ databases">
        <title>Motilimonas pumilus sp. nov., isolated from the gut of sea cucumber (Apostichopus japonicus).</title>
        <authorList>
            <person name="Wang F.-Q."/>
            <person name="Ren L.-H."/>
            <person name="Lin Y.-W."/>
            <person name="Sun G.-H."/>
            <person name="Du Z.-J."/>
            <person name="Zhao J.-X."/>
            <person name="Liu X.-J."/>
            <person name="Liu L.-J."/>
        </authorList>
    </citation>
    <scope>NUCLEOTIDE SEQUENCE [LARGE SCALE GENOMIC DNA]</scope>
    <source>
        <strain evidence="2 3">PLHSC7-2</strain>
    </source>
</reference>
<reference evidence="2 3" key="1">
    <citation type="submission" date="2018-09" db="EMBL/GenBank/DDBJ databases">
        <authorList>
            <person name="Wang F."/>
        </authorList>
    </citation>
    <scope>NUCLEOTIDE SEQUENCE [LARGE SCALE GENOMIC DNA]</scope>
    <source>
        <strain evidence="2 3">PLHSC7-2</strain>
    </source>
</reference>
<feature type="transmembrane region" description="Helical" evidence="1">
    <location>
        <begin position="40"/>
        <end position="61"/>
    </location>
</feature>
<keyword evidence="1" id="KW-0812">Transmembrane</keyword>
<dbReference type="Proteomes" id="UP000283255">
    <property type="component" value="Unassembled WGS sequence"/>
</dbReference>
<evidence type="ECO:0000313" key="3">
    <source>
        <dbReference type="Proteomes" id="UP000283255"/>
    </source>
</evidence>
<dbReference type="EMBL" id="QZCH01000012">
    <property type="protein sequence ID" value="RJG47549.1"/>
    <property type="molecule type" value="Genomic_DNA"/>
</dbReference>
<accession>A0A418YEJ8</accession>
<keyword evidence="3" id="KW-1185">Reference proteome</keyword>
<sequence length="141" mass="16194">MLKSASFKIDNDHFQFNNDRYPLAKIHGVRLKKMSLMDNLGFMAFWLAVSFGVFGFFAMCFHFSTEFYYSLLALLAAIGLGLGFVSSAKYALQIEFMHIDETGKQWVNVAKTFSDQEKTRFEEQVNILKSTLKISRPNPQI</sequence>
<keyword evidence="1" id="KW-0472">Membrane</keyword>
<name>A0A418YEJ8_9GAMM</name>